<protein>
    <submittedName>
        <fullName evidence="2">Uncharacterized protein</fullName>
    </submittedName>
</protein>
<gene>
    <name evidence="2" type="ORF">PLEPLA_LOCUS1963</name>
</gene>
<evidence type="ECO:0000256" key="1">
    <source>
        <dbReference type="SAM" id="MobiDB-lite"/>
    </source>
</evidence>
<name>A0A9N7Y1H6_PLEPL</name>
<dbReference type="AlphaFoldDB" id="A0A9N7Y1H6"/>
<comment type="caution">
    <text evidence="2">The sequence shown here is derived from an EMBL/GenBank/DDBJ whole genome shotgun (WGS) entry which is preliminary data.</text>
</comment>
<reference evidence="2" key="1">
    <citation type="submission" date="2020-03" db="EMBL/GenBank/DDBJ databases">
        <authorList>
            <person name="Weist P."/>
        </authorList>
    </citation>
    <scope>NUCLEOTIDE SEQUENCE</scope>
</reference>
<keyword evidence="3" id="KW-1185">Reference proteome</keyword>
<feature type="region of interest" description="Disordered" evidence="1">
    <location>
        <begin position="1"/>
        <end position="73"/>
    </location>
</feature>
<feature type="compositionally biased region" description="Basic and acidic residues" evidence="1">
    <location>
        <begin position="38"/>
        <end position="49"/>
    </location>
</feature>
<evidence type="ECO:0000313" key="3">
    <source>
        <dbReference type="Proteomes" id="UP001153269"/>
    </source>
</evidence>
<dbReference type="Proteomes" id="UP001153269">
    <property type="component" value="Unassembled WGS sequence"/>
</dbReference>
<evidence type="ECO:0000313" key="2">
    <source>
        <dbReference type="EMBL" id="CAB1414255.1"/>
    </source>
</evidence>
<dbReference type="EMBL" id="CADEAL010000094">
    <property type="protein sequence ID" value="CAB1414255.1"/>
    <property type="molecule type" value="Genomic_DNA"/>
</dbReference>
<proteinExistence type="predicted"/>
<sequence length="152" mass="16175">MVLPGEPGISRSPKEGCIGPGRTRSRSKPPCRSVVGSRLRDPTTERHGGFDLLRVRPGPMHPSLGDLEVPGSPGRTISIPNLVRTPARHSPLQLRALELKRSSSLRLPCKKTESRCVTQAALQRLFTGAIPLLSGTGALTCSVSGLGRCTPP</sequence>
<organism evidence="2 3">
    <name type="scientific">Pleuronectes platessa</name>
    <name type="common">European plaice</name>
    <dbReference type="NCBI Taxonomy" id="8262"/>
    <lineage>
        <taxon>Eukaryota</taxon>
        <taxon>Metazoa</taxon>
        <taxon>Chordata</taxon>
        <taxon>Craniata</taxon>
        <taxon>Vertebrata</taxon>
        <taxon>Euteleostomi</taxon>
        <taxon>Actinopterygii</taxon>
        <taxon>Neopterygii</taxon>
        <taxon>Teleostei</taxon>
        <taxon>Neoteleostei</taxon>
        <taxon>Acanthomorphata</taxon>
        <taxon>Carangaria</taxon>
        <taxon>Pleuronectiformes</taxon>
        <taxon>Pleuronectoidei</taxon>
        <taxon>Pleuronectidae</taxon>
        <taxon>Pleuronectes</taxon>
    </lineage>
</organism>
<accession>A0A9N7Y1H6</accession>